<dbReference type="PROSITE" id="PS50830">
    <property type="entry name" value="TNASE_3"/>
    <property type="match status" value="1"/>
</dbReference>
<dbReference type="eggNOG" id="COG1525">
    <property type="taxonomic scope" value="Bacteria"/>
</dbReference>
<dbReference type="EMBL" id="CP001635">
    <property type="protein sequence ID" value="ACS20279.1"/>
    <property type="molecule type" value="Genomic_DNA"/>
</dbReference>
<organism evidence="6">
    <name type="scientific">Variovorax paradoxus (strain S110)</name>
    <dbReference type="NCBI Taxonomy" id="543728"/>
    <lineage>
        <taxon>Bacteria</taxon>
        <taxon>Pseudomonadati</taxon>
        <taxon>Pseudomonadota</taxon>
        <taxon>Betaproteobacteria</taxon>
        <taxon>Burkholderiales</taxon>
        <taxon>Comamonadaceae</taxon>
        <taxon>Variovorax</taxon>
    </lineage>
</organism>
<dbReference type="AlphaFoldDB" id="C5CU66"/>
<name>C5CU66_VARPS</name>
<sequence length="175" mass="19865" precursor="true">MRLRFPFAVCLALLLPLLSQAASSSRTCLVVGISDGDTLTARCGRLGAYEEVKVRIAAIDAPERAQPYGQRSRQALSRICYFEQAVITERDTDRYGRTVADVRCNGEDAGTRMVAEGWAWVYDFNGIATRRGGELFKLQDSARAQRLGLWAGARPQPPWEWRRRQREDHPDRFLF</sequence>
<feature type="signal peptide" evidence="4">
    <location>
        <begin position="1"/>
        <end position="21"/>
    </location>
</feature>
<dbReference type="OrthoDB" id="9805504at2"/>
<dbReference type="PANTHER" id="PTHR12302:SF3">
    <property type="entry name" value="SERINE_THREONINE-PROTEIN KINASE 31"/>
    <property type="match status" value="1"/>
</dbReference>
<feature type="chain" id="PRO_5002949774" evidence="4">
    <location>
        <begin position="22"/>
        <end position="175"/>
    </location>
</feature>
<keyword evidence="3" id="KW-0378">Hydrolase</keyword>
<protein>
    <submittedName>
        <fullName evidence="6">Nuclease (SNase domain protein)</fullName>
    </submittedName>
</protein>
<dbReference type="SUPFAM" id="SSF50199">
    <property type="entry name" value="Staphylococcal nuclease"/>
    <property type="match status" value="1"/>
</dbReference>
<dbReference type="GO" id="GO:0004519">
    <property type="term" value="F:endonuclease activity"/>
    <property type="evidence" value="ECO:0007669"/>
    <property type="project" value="UniProtKB-KW"/>
</dbReference>
<evidence type="ECO:0000256" key="4">
    <source>
        <dbReference type="SAM" id="SignalP"/>
    </source>
</evidence>
<dbReference type="SMART" id="SM00318">
    <property type="entry name" value="SNc"/>
    <property type="match status" value="1"/>
</dbReference>
<dbReference type="KEGG" id="vap:Vapar_3662"/>
<accession>C5CU66</accession>
<dbReference type="HOGENOM" id="CLU_046484_7_3_4"/>
<dbReference type="Pfam" id="PF00565">
    <property type="entry name" value="SNase"/>
    <property type="match status" value="1"/>
</dbReference>
<evidence type="ECO:0000259" key="5">
    <source>
        <dbReference type="PROSITE" id="PS50830"/>
    </source>
</evidence>
<dbReference type="STRING" id="543728.Vapar_3662"/>
<evidence type="ECO:0000256" key="1">
    <source>
        <dbReference type="ARBA" id="ARBA00022722"/>
    </source>
</evidence>
<dbReference type="GO" id="GO:0016787">
    <property type="term" value="F:hydrolase activity"/>
    <property type="evidence" value="ECO:0007669"/>
    <property type="project" value="UniProtKB-KW"/>
</dbReference>
<dbReference type="InterPro" id="IPR035437">
    <property type="entry name" value="SNase_OB-fold_sf"/>
</dbReference>
<proteinExistence type="predicted"/>
<dbReference type="Gene3D" id="2.40.50.90">
    <property type="match status" value="1"/>
</dbReference>
<feature type="domain" description="TNase-like" evidence="5">
    <location>
        <begin position="24"/>
        <end position="152"/>
    </location>
</feature>
<keyword evidence="2" id="KW-0255">Endonuclease</keyword>
<evidence type="ECO:0000256" key="2">
    <source>
        <dbReference type="ARBA" id="ARBA00022759"/>
    </source>
</evidence>
<evidence type="ECO:0000256" key="3">
    <source>
        <dbReference type="ARBA" id="ARBA00022801"/>
    </source>
</evidence>
<keyword evidence="1" id="KW-0540">Nuclease</keyword>
<evidence type="ECO:0000313" key="6">
    <source>
        <dbReference type="EMBL" id="ACS20279.1"/>
    </source>
</evidence>
<reference evidence="6" key="1">
    <citation type="submission" date="2009-06" db="EMBL/GenBank/DDBJ databases">
        <title>Complete sequence of chromosome 1 of Variovorax paradoxus S110.</title>
        <authorList>
            <consortium name="US DOE Joint Genome Institute"/>
            <person name="Lucas S."/>
            <person name="Copeland A."/>
            <person name="Lapidus A."/>
            <person name="Glavina del Rio T."/>
            <person name="Tice H."/>
            <person name="Bruce D."/>
            <person name="Goodwin L."/>
            <person name="Pitluck S."/>
            <person name="Chertkov O."/>
            <person name="Brettin T."/>
            <person name="Detter J.C."/>
            <person name="Han C."/>
            <person name="Larimer F."/>
            <person name="Land M."/>
            <person name="Hauser L."/>
            <person name="Kyrpides N."/>
            <person name="Ovchinnikova G."/>
            <person name="Orwin P."/>
            <person name="Leadbetter J.R."/>
            <person name="Spain J.C."/>
            <person name="Han J.I."/>
        </authorList>
    </citation>
    <scope>NUCLEOTIDE SEQUENCE</scope>
    <source>
        <strain evidence="6">S110</strain>
    </source>
</reference>
<keyword evidence="4" id="KW-0732">Signal</keyword>
<dbReference type="InterPro" id="IPR016071">
    <property type="entry name" value="Staphylococal_nuclease_OB-fold"/>
</dbReference>
<gene>
    <name evidence="6" type="ordered locus">Vapar_3662</name>
</gene>
<dbReference type="PANTHER" id="PTHR12302">
    <property type="entry name" value="EBNA2 BINDING PROTEIN P100"/>
    <property type="match status" value="1"/>
</dbReference>